<name>X1PHU2_9ZZZZ</name>
<comment type="caution">
    <text evidence="1">The sequence shown here is derived from an EMBL/GenBank/DDBJ whole genome shotgun (WGS) entry which is preliminary data.</text>
</comment>
<sequence>MAKLKEEEIIDRWSVLIEGANGRGKELFKKVDENLKEIKAPKVEILLKEVSPSLMRKKRGEKRTFLVVQNTYLKNYLMYIGAADYGKQLFVSWYLTMEPSALQKFSP</sequence>
<feature type="non-terminal residue" evidence="1">
    <location>
        <position position="107"/>
    </location>
</feature>
<proteinExistence type="predicted"/>
<reference evidence="1" key="1">
    <citation type="journal article" date="2014" name="Front. Microbiol.">
        <title>High frequency of phylogenetically diverse reductive dehalogenase-homologous genes in deep subseafloor sedimentary metagenomes.</title>
        <authorList>
            <person name="Kawai M."/>
            <person name="Futagami T."/>
            <person name="Toyoda A."/>
            <person name="Takaki Y."/>
            <person name="Nishi S."/>
            <person name="Hori S."/>
            <person name="Arai W."/>
            <person name="Tsubouchi T."/>
            <person name="Morono Y."/>
            <person name="Uchiyama I."/>
            <person name="Ito T."/>
            <person name="Fujiyama A."/>
            <person name="Inagaki F."/>
            <person name="Takami H."/>
        </authorList>
    </citation>
    <scope>NUCLEOTIDE SEQUENCE</scope>
    <source>
        <strain evidence="1">Expedition CK06-06</strain>
    </source>
</reference>
<evidence type="ECO:0000313" key="1">
    <source>
        <dbReference type="EMBL" id="GAI30444.1"/>
    </source>
</evidence>
<protein>
    <submittedName>
        <fullName evidence="1">Uncharacterized protein</fullName>
    </submittedName>
</protein>
<organism evidence="1">
    <name type="scientific">marine sediment metagenome</name>
    <dbReference type="NCBI Taxonomy" id="412755"/>
    <lineage>
        <taxon>unclassified sequences</taxon>
        <taxon>metagenomes</taxon>
        <taxon>ecological metagenomes</taxon>
    </lineage>
</organism>
<accession>X1PHU2</accession>
<gene>
    <name evidence="1" type="ORF">S06H3_26645</name>
</gene>
<dbReference type="EMBL" id="BARV01015418">
    <property type="protein sequence ID" value="GAI30444.1"/>
    <property type="molecule type" value="Genomic_DNA"/>
</dbReference>
<dbReference type="AlphaFoldDB" id="X1PHU2"/>